<evidence type="ECO:0000256" key="4">
    <source>
        <dbReference type="ARBA" id="ARBA00022723"/>
    </source>
</evidence>
<dbReference type="InterPro" id="IPR008818">
    <property type="entry name" value="Rotavirus_VP7"/>
</dbReference>
<keyword evidence="6 12" id="KW-1152">Outer capsid protein</keyword>
<name>A0A024CFJ0_9REOV</name>
<evidence type="ECO:0000256" key="7">
    <source>
        <dbReference type="ARBA" id="ARBA00022837"/>
    </source>
</evidence>
<dbReference type="GO" id="GO:0044166">
    <property type="term" value="C:host cell endoplasmic reticulum lumen"/>
    <property type="evidence" value="ECO:0007669"/>
    <property type="project" value="UniProtKB-SubCell"/>
</dbReference>
<comment type="similarity">
    <text evidence="12">Belongs to the rotavirus VP7 family.</text>
</comment>
<keyword evidence="3 12" id="KW-1146">T=13 icosahedral capsid protein</keyword>
<evidence type="ECO:0000256" key="8">
    <source>
        <dbReference type="ARBA" id="ARBA00022844"/>
    </source>
</evidence>
<dbReference type="Proteomes" id="UP000167086">
    <property type="component" value="Genome"/>
</dbReference>
<keyword evidence="8 12" id="KW-0946">Virion</keyword>
<dbReference type="InterPro" id="IPR001963">
    <property type="entry name" value="VP7"/>
</dbReference>
<evidence type="ECO:0000256" key="2">
    <source>
        <dbReference type="ARBA" id="ARBA00022581"/>
    </source>
</evidence>
<keyword evidence="5" id="KW-0732">Signal</keyword>
<evidence type="ECO:0000256" key="11">
    <source>
        <dbReference type="ARBA" id="ARBA00023184"/>
    </source>
</evidence>
<keyword evidence="10 12" id="KW-0325">Glycoprotein</keyword>
<keyword evidence="11 12" id="KW-1038">Host endoplasmic reticulum</keyword>
<dbReference type="GO" id="GO:0046872">
    <property type="term" value="F:metal ion binding"/>
    <property type="evidence" value="ECO:0007669"/>
    <property type="project" value="UniProtKB-KW"/>
</dbReference>
<dbReference type="HAMAP" id="MF_04130">
    <property type="entry name" value="Rota_VP7"/>
    <property type="match status" value="1"/>
</dbReference>
<dbReference type="GO" id="GO:0039624">
    <property type="term" value="C:viral outer capsid"/>
    <property type="evidence" value="ECO:0007669"/>
    <property type="project" value="UniProtKB-UniRule"/>
</dbReference>
<evidence type="ECO:0000256" key="12">
    <source>
        <dbReference type="HAMAP-Rule" id="MF_04130"/>
    </source>
</evidence>
<comment type="subcellular location">
    <subcellularLocation>
        <location evidence="12">Virion</location>
    </subcellularLocation>
    <subcellularLocation>
        <location evidence="12">Host endoplasmic reticulum lumen</location>
    </subcellularLocation>
    <text evidence="12">The outer layer contains 780 copies of VP7, grouped as 260 trimers. Immature double-layered particles assembled in the cytoplasm bud across the membrane of the endoplasmic reticulum, acquiring during this process a transient lipid membrane that is modified with the ER resident viral glycoproteins NSP4 and VP7; these enveloped particles also contain VP4. As the particles move towards the interior of the ER cisternae, the transient lipid membrane and the non-structural protein NSP4 are lost, while the virus surface proteins VP4 and VP7 rearrange to form the outermost virus protein layer, yielding mature infectious triple-layered particles.</text>
</comment>
<evidence type="ECO:0000256" key="9">
    <source>
        <dbReference type="ARBA" id="ARBA00023157"/>
    </source>
</evidence>
<evidence type="ECO:0000256" key="1">
    <source>
        <dbReference type="ARBA" id="ARBA00022561"/>
    </source>
</evidence>
<reference evidence="13 14" key="1">
    <citation type="journal article" date="2015" name="Genome Announc.">
        <title>Complete genomic sequence for an avian group g rotavirus from South Africa.</title>
        <authorList>
            <person name="Stucker K.M."/>
            <person name="Stockwell T.B."/>
            <person name="Nyaga M.M."/>
            <person name="Halpin R.A."/>
            <person name="Fedorova N."/>
            <person name="Akopov A."/>
            <person name="Ngoveni H."/>
            <person name="Peenze I."/>
            <person name="Seheri M.L."/>
            <person name="Mphahlele M.J."/>
            <person name="Wentworth D.E."/>
        </authorList>
    </citation>
    <scope>NUCLEOTIDE SEQUENCE [LARGE SCALE GENOMIC DNA]</scope>
    <source>
        <strain evidence="13">RVG/chicken/ZAF/MRC-DPRU1679/2011/GXP[X]</strain>
    </source>
</reference>
<keyword evidence="1 12" id="KW-0167">Capsid protein</keyword>
<evidence type="ECO:0000256" key="10">
    <source>
        <dbReference type="ARBA" id="ARBA00023180"/>
    </source>
</evidence>
<dbReference type="Pfam" id="PF05868">
    <property type="entry name" value="Rotavirus_VP7"/>
    <property type="match status" value="1"/>
</dbReference>
<gene>
    <name evidence="13" type="primary">VP7</name>
    <name evidence="13" type="ORF">L312_42277gpVP7</name>
</gene>
<keyword evidence="2 12" id="KW-0945">Host-virus interaction</keyword>
<dbReference type="GO" id="GO:0016020">
    <property type="term" value="C:membrane"/>
    <property type="evidence" value="ECO:0007669"/>
    <property type="project" value="InterPro"/>
</dbReference>
<organism evidence="13 14">
    <name type="scientific">Rotavirus G</name>
    <dbReference type="NCBI Taxonomy" id="183407"/>
    <lineage>
        <taxon>Viruses</taxon>
        <taxon>Riboviria</taxon>
        <taxon>Orthornavirae</taxon>
        <taxon>Duplornaviricota</taxon>
        <taxon>Resentoviricetes</taxon>
        <taxon>Reovirales</taxon>
        <taxon>Sedoreoviridae</taxon>
        <taxon>Rotavirus</taxon>
        <taxon>Rotavirus gammagastroenteritidis</taxon>
    </lineage>
</organism>
<evidence type="ECO:0000256" key="3">
    <source>
        <dbReference type="ARBA" id="ARBA00022708"/>
    </source>
</evidence>
<evidence type="ECO:0000313" key="14">
    <source>
        <dbReference type="Proteomes" id="UP000167086"/>
    </source>
</evidence>
<evidence type="ECO:0000256" key="6">
    <source>
        <dbReference type="ARBA" id="ARBA00022770"/>
    </source>
</evidence>
<proteinExistence type="inferred from homology"/>
<comment type="function">
    <text evidence="12">Calcium-binding protein that interacts with rotavirus cell receptors once the initial attachment by VP4 has been achieved. Rotavirus attachment and entry into the host cell probably involves multiple sequential contacts between the outer capsid proteins VP4 and VP7, and the cell receptors. Following entry into the host cell, low intracellular or intravesicular Ca(2+) concentration probably causes the calcium-stabilized VP7 trimers to dissociate from the virion. This step is probably necessary for the membrane-disrupting entry step and the release of VP4, which is locked onto the virion by VP7.</text>
</comment>
<keyword evidence="9 12" id="KW-1015">Disulfide bond</keyword>
<protein>
    <recommendedName>
        <fullName evidence="12">Outer capsid glycoprotein VP7</fullName>
    </recommendedName>
</protein>
<dbReference type="EMBL" id="KJ752089">
    <property type="protein sequence ID" value="AHZ32882.1"/>
    <property type="molecule type" value="Genomic_RNA"/>
</dbReference>
<evidence type="ECO:0000256" key="5">
    <source>
        <dbReference type="ARBA" id="ARBA00022729"/>
    </source>
</evidence>
<keyword evidence="4 12" id="KW-0479">Metal-binding</keyword>
<keyword evidence="7 12" id="KW-0106">Calcium</keyword>
<evidence type="ECO:0000313" key="13">
    <source>
        <dbReference type="EMBL" id="AHZ32882.1"/>
    </source>
</evidence>
<dbReference type="GO" id="GO:0039621">
    <property type="term" value="C:T=13 icosahedral viral capsid"/>
    <property type="evidence" value="ECO:0007669"/>
    <property type="project" value="UniProtKB-UniRule"/>
</dbReference>
<comment type="subunit">
    <text evidence="12">Homotrimer; disulfide-linked. 2 Ca(2+) ions bound at each subunit interface in the trimer hold the trimer together. Interacts with the intermediate capsid protein VP6. Interacts with the outer capsid protein VP5*.</text>
</comment>
<sequence>MMLLLFLATCVSAQLTMKPITERNICLLYPQGQTITDYSGNLTKVFSSYNGVYMVMTEYNLATDKNVLEIARANDISGCDLVAIHIAESGADFVTFFSSENDCTEYAPNKIHYVQLPRDKEFFTYSKELKFCALDDSLVGIYCDSQLESTYFQVVDKSQSYYEVTDFPEFNEKGVLFYSTAKFYVCERTGSIESNKIYYFYVNDDNTGTIRLKPNWGNVWKNFKKVAQVIYKILDIFYGQQRVQPRQ</sequence>
<accession>A0A024CFJ0</accession>